<organism evidence="1 2">
    <name type="scientific">Clunio marinus</name>
    <dbReference type="NCBI Taxonomy" id="568069"/>
    <lineage>
        <taxon>Eukaryota</taxon>
        <taxon>Metazoa</taxon>
        <taxon>Ecdysozoa</taxon>
        <taxon>Arthropoda</taxon>
        <taxon>Hexapoda</taxon>
        <taxon>Insecta</taxon>
        <taxon>Pterygota</taxon>
        <taxon>Neoptera</taxon>
        <taxon>Endopterygota</taxon>
        <taxon>Diptera</taxon>
        <taxon>Nematocera</taxon>
        <taxon>Chironomoidea</taxon>
        <taxon>Chironomidae</taxon>
        <taxon>Clunio</taxon>
    </lineage>
</organism>
<evidence type="ECO:0000313" key="1">
    <source>
        <dbReference type="EMBL" id="CRK94600.1"/>
    </source>
</evidence>
<dbReference type="Proteomes" id="UP000183832">
    <property type="component" value="Unassembled WGS sequence"/>
</dbReference>
<protein>
    <submittedName>
        <fullName evidence="1">CLUMA_CG008100, isoform A</fullName>
    </submittedName>
</protein>
<sequence>MFSNDVWVLVDIKYSNFYSDNLCKKDFKYQTKSFHHRQAETLIFKASPSPNPEPLRWLVFCAAICNENTNTRKMRPEMFLCYASPLLSQTKTYDKKDLIDLDNFE</sequence>
<reference evidence="1 2" key="1">
    <citation type="submission" date="2015-04" db="EMBL/GenBank/DDBJ databases">
        <authorList>
            <person name="Syromyatnikov M.Y."/>
            <person name="Popov V.N."/>
        </authorList>
    </citation>
    <scope>NUCLEOTIDE SEQUENCE [LARGE SCALE GENOMIC DNA]</scope>
</reference>
<dbReference type="EMBL" id="CVRI01000039">
    <property type="protein sequence ID" value="CRK94600.1"/>
    <property type="molecule type" value="Genomic_DNA"/>
</dbReference>
<evidence type="ECO:0000313" key="2">
    <source>
        <dbReference type="Proteomes" id="UP000183832"/>
    </source>
</evidence>
<keyword evidence="2" id="KW-1185">Reference proteome</keyword>
<gene>
    <name evidence="1" type="ORF">CLUMA_CG008100</name>
</gene>
<name>A0A1J1I2R3_9DIPT</name>
<accession>A0A1J1I2R3</accession>
<proteinExistence type="predicted"/>
<dbReference type="AlphaFoldDB" id="A0A1J1I2R3"/>